<dbReference type="RefSeq" id="WP_002198593.1">
    <property type="nucleotide sequence ID" value="NZ_SZOD01000169.1"/>
</dbReference>
<dbReference type="Pfam" id="PF04956">
    <property type="entry name" value="TrbC"/>
    <property type="match status" value="1"/>
</dbReference>
<reference evidence="2 3" key="1">
    <citation type="journal article" date="2019" name="Environ. Microbiol.">
        <title>An active ?-lactamase is a part of an orchestrated cell wall stress resistance network of Bacillus subtilis and related rhizosphere species.</title>
        <authorList>
            <person name="Bucher T."/>
            <person name="Keren-Paz A."/>
            <person name="Hausser J."/>
            <person name="Olender T."/>
            <person name="Cytryn E."/>
            <person name="Kolodkin-Gal I."/>
        </authorList>
    </citation>
    <scope>NUCLEOTIDE SEQUENCE [LARGE SCALE GENOMIC DNA]</scope>
    <source>
        <strain evidence="2 3">I186</strain>
    </source>
</reference>
<gene>
    <name evidence="2" type="ORF">FC701_08945</name>
</gene>
<dbReference type="AlphaFoldDB" id="A0A4U3ACU5"/>
<dbReference type="InterPro" id="IPR007039">
    <property type="entry name" value="TrbC/VirB2"/>
</dbReference>
<sequence length="92" mass="10011">MDLFTAFYIKLLTYNDFFDSVSGALGTWTGRLQAIGVVLIIFCVAVAGIMYMAGEEMSRKAKQWLFRIIIGGFLLFGAGVVGQTIQGVTSGF</sequence>
<proteinExistence type="predicted"/>
<evidence type="ECO:0000313" key="2">
    <source>
        <dbReference type="EMBL" id="TKI85707.1"/>
    </source>
</evidence>
<keyword evidence="1" id="KW-0812">Transmembrane</keyword>
<dbReference type="Proteomes" id="UP000305524">
    <property type="component" value="Unassembled WGS sequence"/>
</dbReference>
<protein>
    <submittedName>
        <fullName evidence="2">TrbC/VirB2 family protein</fullName>
    </submittedName>
</protein>
<dbReference type="EMBL" id="SZOD01000169">
    <property type="protein sequence ID" value="TKI85707.1"/>
    <property type="molecule type" value="Genomic_DNA"/>
</dbReference>
<feature type="transmembrane region" description="Helical" evidence="1">
    <location>
        <begin position="32"/>
        <end position="52"/>
    </location>
</feature>
<evidence type="ECO:0000256" key="1">
    <source>
        <dbReference type="SAM" id="Phobius"/>
    </source>
</evidence>
<keyword evidence="1" id="KW-1133">Transmembrane helix</keyword>
<feature type="transmembrane region" description="Helical" evidence="1">
    <location>
        <begin position="64"/>
        <end position="85"/>
    </location>
</feature>
<evidence type="ECO:0000313" key="3">
    <source>
        <dbReference type="Proteomes" id="UP000305524"/>
    </source>
</evidence>
<accession>A0A4U3ACU5</accession>
<keyword evidence="1" id="KW-0472">Membrane</keyword>
<organism evidence="2 3">
    <name type="scientific">Bacillus mycoides</name>
    <dbReference type="NCBI Taxonomy" id="1405"/>
    <lineage>
        <taxon>Bacteria</taxon>
        <taxon>Bacillati</taxon>
        <taxon>Bacillota</taxon>
        <taxon>Bacilli</taxon>
        <taxon>Bacillales</taxon>
        <taxon>Bacillaceae</taxon>
        <taxon>Bacillus</taxon>
        <taxon>Bacillus cereus group</taxon>
    </lineage>
</organism>
<comment type="caution">
    <text evidence="2">The sequence shown here is derived from an EMBL/GenBank/DDBJ whole genome shotgun (WGS) entry which is preliminary data.</text>
</comment>
<name>A0A4U3ACU5_BACMY</name>